<reference evidence="3" key="1">
    <citation type="journal article" date="2019" name="Int. J. Syst. Evol. Microbiol.">
        <title>The Global Catalogue of Microorganisms (GCM) 10K type strain sequencing project: providing services to taxonomists for standard genome sequencing and annotation.</title>
        <authorList>
            <consortium name="The Broad Institute Genomics Platform"/>
            <consortium name="The Broad Institute Genome Sequencing Center for Infectious Disease"/>
            <person name="Wu L."/>
            <person name="Ma J."/>
        </authorList>
    </citation>
    <scope>NUCLEOTIDE SEQUENCE [LARGE SCALE GENOMIC DNA]</scope>
    <source>
        <strain evidence="3">TBRC 4489</strain>
    </source>
</reference>
<keyword evidence="1" id="KW-0812">Transmembrane</keyword>
<feature type="transmembrane region" description="Helical" evidence="1">
    <location>
        <begin position="155"/>
        <end position="175"/>
    </location>
</feature>
<feature type="transmembrane region" description="Helical" evidence="1">
    <location>
        <begin position="43"/>
        <end position="67"/>
    </location>
</feature>
<name>A0ABV8I3C6_9ACTN</name>
<sequence>MSWMIWTELRRSSARWAFLLLLALGGGLMAAWGQGWYLVWPEASVMAANAATYFAAAVLAGMAAWSAQRGVRYGMRDQLLLVARRPWQVESAHLLAILVYAWSGLLVFAAVAVLAASGSAGPGFLWPSYLLLVFTTLTVCVASGYVAGRLRPSRITAPVVAVAVIVVQFLTPTNAPFDFSVVTGPARLELNSGVLLARSVLAAAVVCLAVLLPFLWNRPRASRIRLAALPVGMAGLLAWVVLSGPLQIARTPPGEPLCAAPGPDLPRVCLWPENRAYLETALEAVRRISHAAGGAVALPEVYYDEGLKPDGAGYPYFTALPEIDAITTSMALSGFQPSGKCPDSSDAAMAARYDIGGRVWVWHAAVAKGARSVSDDDSFLLPPEVARDVDVALAKPRAQQLAWIREQVERTWAGCDG</sequence>
<gene>
    <name evidence="2" type="ORF">ACFOWE_10220</name>
</gene>
<proteinExistence type="predicted"/>
<feature type="transmembrane region" description="Helical" evidence="1">
    <location>
        <begin position="94"/>
        <end position="116"/>
    </location>
</feature>
<evidence type="ECO:0000256" key="1">
    <source>
        <dbReference type="SAM" id="Phobius"/>
    </source>
</evidence>
<evidence type="ECO:0000313" key="3">
    <source>
        <dbReference type="Proteomes" id="UP001595850"/>
    </source>
</evidence>
<keyword evidence="3" id="KW-1185">Reference proteome</keyword>
<organism evidence="2 3">
    <name type="scientific">Planomonospora corallina</name>
    <dbReference type="NCBI Taxonomy" id="1806052"/>
    <lineage>
        <taxon>Bacteria</taxon>
        <taxon>Bacillati</taxon>
        <taxon>Actinomycetota</taxon>
        <taxon>Actinomycetes</taxon>
        <taxon>Streptosporangiales</taxon>
        <taxon>Streptosporangiaceae</taxon>
        <taxon>Planomonospora</taxon>
    </lineage>
</organism>
<dbReference type="EMBL" id="JBHSBM010000013">
    <property type="protein sequence ID" value="MFC4058671.1"/>
    <property type="molecule type" value="Genomic_DNA"/>
</dbReference>
<accession>A0ABV8I3C6</accession>
<dbReference type="RefSeq" id="WP_377286977.1">
    <property type="nucleotide sequence ID" value="NZ_JBHSBM010000013.1"/>
</dbReference>
<evidence type="ECO:0000313" key="2">
    <source>
        <dbReference type="EMBL" id="MFC4058671.1"/>
    </source>
</evidence>
<evidence type="ECO:0008006" key="4">
    <source>
        <dbReference type="Google" id="ProtNLM"/>
    </source>
</evidence>
<comment type="caution">
    <text evidence="2">The sequence shown here is derived from an EMBL/GenBank/DDBJ whole genome shotgun (WGS) entry which is preliminary data.</text>
</comment>
<protein>
    <recommendedName>
        <fullName evidence="4">ABC transporter permease</fullName>
    </recommendedName>
</protein>
<feature type="transmembrane region" description="Helical" evidence="1">
    <location>
        <begin position="228"/>
        <end position="248"/>
    </location>
</feature>
<dbReference type="Proteomes" id="UP001595850">
    <property type="component" value="Unassembled WGS sequence"/>
</dbReference>
<keyword evidence="1" id="KW-1133">Transmembrane helix</keyword>
<feature type="transmembrane region" description="Helical" evidence="1">
    <location>
        <begin position="128"/>
        <end position="148"/>
    </location>
</feature>
<keyword evidence="1" id="KW-0472">Membrane</keyword>
<feature type="transmembrane region" description="Helical" evidence="1">
    <location>
        <begin position="195"/>
        <end position="216"/>
    </location>
</feature>